<dbReference type="InterPro" id="IPR008928">
    <property type="entry name" value="6-hairpin_glycosidase_sf"/>
</dbReference>
<gene>
    <name evidence="12" type="ORF">HT585_11605</name>
</gene>
<dbReference type="GO" id="GO:0030245">
    <property type="term" value="P:cellulose catabolic process"/>
    <property type="evidence" value="ECO:0007669"/>
    <property type="project" value="UniProtKB-KW"/>
</dbReference>
<evidence type="ECO:0000256" key="2">
    <source>
        <dbReference type="ARBA" id="ARBA00022801"/>
    </source>
</evidence>
<organism evidence="12 13">
    <name type="scientific">Ensifer oleiphilus</name>
    <dbReference type="NCBI Taxonomy" id="2742698"/>
    <lineage>
        <taxon>Bacteria</taxon>
        <taxon>Pseudomonadati</taxon>
        <taxon>Pseudomonadota</taxon>
        <taxon>Alphaproteobacteria</taxon>
        <taxon>Hyphomicrobiales</taxon>
        <taxon>Rhizobiaceae</taxon>
        <taxon>Sinorhizobium/Ensifer group</taxon>
        <taxon>Ensifer</taxon>
    </lineage>
</organism>
<dbReference type="SUPFAM" id="SSF48208">
    <property type="entry name" value="Six-hairpin glycosidases"/>
    <property type="match status" value="1"/>
</dbReference>
<comment type="caution">
    <text evidence="12">The sequence shown here is derived from an EMBL/GenBank/DDBJ whole genome shotgun (WGS) entry which is preliminary data.</text>
</comment>
<keyword evidence="4 6" id="KW-0326">Glycosidase</keyword>
<feature type="domain" description="Cellulase Ig-like" evidence="11">
    <location>
        <begin position="179"/>
        <end position="260"/>
    </location>
</feature>
<evidence type="ECO:0000256" key="7">
    <source>
        <dbReference type="PROSITE-ProRule" id="PRU10060"/>
    </source>
</evidence>
<dbReference type="InterPro" id="IPR008979">
    <property type="entry name" value="Galactose-bd-like_sf"/>
</dbReference>
<dbReference type="InterPro" id="IPR033126">
    <property type="entry name" value="Glyco_hydro_9_Asp/Glu_AS"/>
</dbReference>
<feature type="active site" evidence="6">
    <location>
        <position position="682"/>
    </location>
</feature>
<dbReference type="Pfam" id="PF02927">
    <property type="entry name" value="CelD_N"/>
    <property type="match status" value="1"/>
</dbReference>
<dbReference type="Gene3D" id="2.60.40.10">
    <property type="entry name" value="Immunoglobulins"/>
    <property type="match status" value="1"/>
</dbReference>
<dbReference type="Pfam" id="PF02018">
    <property type="entry name" value="CBM_4_9"/>
    <property type="match status" value="1"/>
</dbReference>
<evidence type="ECO:0000313" key="13">
    <source>
        <dbReference type="Proteomes" id="UP000520198"/>
    </source>
</evidence>
<dbReference type="SUPFAM" id="SSF49785">
    <property type="entry name" value="Galactose-binding domain-like"/>
    <property type="match status" value="1"/>
</dbReference>
<feature type="active site" evidence="7">
    <location>
        <position position="730"/>
    </location>
</feature>
<dbReference type="Pfam" id="PF00759">
    <property type="entry name" value="Glyco_hydro_9"/>
    <property type="match status" value="1"/>
</dbReference>
<sequence>MKRSGETVSRLGIAQAAMVVLFLPGVAAGAELIVDGRFEHGQDGFWAGDGVALARDGGELCADVSAGGDIWDRLIGVNGVKLEPGLYYRLSLAATVDTARAVPARIQRAAEPWTVQSAFSIGGASVRTSFSADFMASDEEEAQLIFPLGGFDKPSRFCIDDVSLVEIAAPPAAANRANRGPAIRVNQLGYFPDGPKRATVISDARKAISFQLVDASDAVVGEGTTRPSGFDPSAGVRTHVADFSAYAVPGDGYRLVSGDWTSDRFSISDNLYGRLTVDALSWFYPQRSGIKIRGDIAGKAYARPAGHVGVAPNEGDKSVGCLTGDQARVLYGDWSCTYRLDVSGGWYDAGDHGKYAVNGAISAAQLLATFERARAFGGPQSPALGDRLSRIPESGNGIPDLLDEARWELQFLLSMMVPDGEPLAGMVHHKIHDTEWTSPPMLPSEDPKPRALHQPSTAATFDVAAVAAQASRLFANDNPTFAGELLATARKAWVAANANPVLPAPKSDGHSGGGDYDDDDVSDELYWAATELFLTTGDAKYLDVLRASPHWSGDVLPPTGAFHWRNVAGFARLQLALYGEALPKADLDMVRRSVLAAARTFLPLQAAEPFGQIYRPANHQYDWGSNQLILQNVIVLSAAFDLSGDKTFLNAARESMDYLLGRNALAMSYITGYGARSPQNQHSRWYAHQVDPTLPNPPVGSLAGGPNSTPVDAIAKERLQGCAPQTCYVDDIEAYGSNEITINWNAPLVYVASFLADAR</sequence>
<protein>
    <recommendedName>
        <fullName evidence="8">Endoglucanase</fullName>
        <ecNumber evidence="8">3.2.1.4</ecNumber>
    </recommendedName>
</protein>
<evidence type="ECO:0000256" key="8">
    <source>
        <dbReference type="RuleBase" id="RU361166"/>
    </source>
</evidence>
<name>A0A7Y6Q5V7_9HYPH</name>
<dbReference type="SUPFAM" id="SSF81296">
    <property type="entry name" value="E set domains"/>
    <property type="match status" value="1"/>
</dbReference>
<feature type="active site" evidence="7">
    <location>
        <position position="739"/>
    </location>
</feature>
<evidence type="ECO:0000259" key="9">
    <source>
        <dbReference type="Pfam" id="PF00759"/>
    </source>
</evidence>
<keyword evidence="3 6" id="KW-0119">Carbohydrate metabolism</keyword>
<dbReference type="InterPro" id="IPR003305">
    <property type="entry name" value="CenC_carb-bd"/>
</dbReference>
<evidence type="ECO:0000313" key="12">
    <source>
        <dbReference type="EMBL" id="NVD39506.1"/>
    </source>
</evidence>
<dbReference type="CDD" id="cd02850">
    <property type="entry name" value="E_set_Cellulase_N"/>
    <property type="match status" value="1"/>
</dbReference>
<reference evidence="12 13" key="1">
    <citation type="submission" date="2020-06" db="EMBL/GenBank/DDBJ databases">
        <authorList>
            <person name="Grouzdev D.S."/>
        </authorList>
    </citation>
    <scope>NUCLEOTIDE SEQUENCE [LARGE SCALE GENOMIC DNA]</scope>
    <source>
        <strain evidence="12 13">HO-A22</strain>
    </source>
</reference>
<dbReference type="Gene3D" id="1.50.10.10">
    <property type="match status" value="1"/>
</dbReference>
<dbReference type="Proteomes" id="UP000520198">
    <property type="component" value="Unassembled WGS sequence"/>
</dbReference>
<keyword evidence="5 6" id="KW-0624">Polysaccharide degradation</keyword>
<dbReference type="EC" id="3.2.1.4" evidence="8"/>
<keyword evidence="8" id="KW-0136">Cellulose degradation</keyword>
<evidence type="ECO:0000259" key="11">
    <source>
        <dbReference type="Pfam" id="PF02927"/>
    </source>
</evidence>
<comment type="catalytic activity">
    <reaction evidence="8">
        <text>Endohydrolysis of (1-&gt;4)-beta-D-glucosidic linkages in cellulose, lichenin and cereal beta-D-glucans.</text>
        <dbReference type="EC" id="3.2.1.4"/>
    </reaction>
</comment>
<dbReference type="PROSITE" id="PS00698">
    <property type="entry name" value="GH9_3"/>
    <property type="match status" value="1"/>
</dbReference>
<dbReference type="InterPro" id="IPR013783">
    <property type="entry name" value="Ig-like_fold"/>
</dbReference>
<keyword evidence="13" id="KW-1185">Reference proteome</keyword>
<accession>A0A7Y6Q5V7</accession>
<evidence type="ECO:0000259" key="10">
    <source>
        <dbReference type="Pfam" id="PF02018"/>
    </source>
</evidence>
<dbReference type="InterPro" id="IPR004197">
    <property type="entry name" value="Cellulase_Ig-like"/>
</dbReference>
<evidence type="ECO:0000256" key="3">
    <source>
        <dbReference type="ARBA" id="ARBA00023277"/>
    </source>
</evidence>
<keyword evidence="2 6" id="KW-0378">Hydrolase</keyword>
<evidence type="ECO:0000256" key="5">
    <source>
        <dbReference type="ARBA" id="ARBA00023326"/>
    </source>
</evidence>
<evidence type="ECO:0000256" key="6">
    <source>
        <dbReference type="PROSITE-ProRule" id="PRU10059"/>
    </source>
</evidence>
<dbReference type="EMBL" id="JABWDU010000002">
    <property type="protein sequence ID" value="NVD39506.1"/>
    <property type="molecule type" value="Genomic_DNA"/>
</dbReference>
<dbReference type="InterPro" id="IPR001701">
    <property type="entry name" value="Glyco_hydro_9"/>
</dbReference>
<dbReference type="InterPro" id="IPR014756">
    <property type="entry name" value="Ig_E-set"/>
</dbReference>
<evidence type="ECO:0000256" key="4">
    <source>
        <dbReference type="ARBA" id="ARBA00023295"/>
    </source>
</evidence>
<dbReference type="AlphaFoldDB" id="A0A7Y6Q5V7"/>
<comment type="similarity">
    <text evidence="1 6 8">Belongs to the glycosyl hydrolase 9 (cellulase E) family.</text>
</comment>
<dbReference type="Gene3D" id="2.60.120.260">
    <property type="entry name" value="Galactose-binding domain-like"/>
    <property type="match status" value="1"/>
</dbReference>
<dbReference type="GO" id="GO:0008810">
    <property type="term" value="F:cellulase activity"/>
    <property type="evidence" value="ECO:0007669"/>
    <property type="project" value="UniProtKB-EC"/>
</dbReference>
<evidence type="ECO:0000256" key="1">
    <source>
        <dbReference type="ARBA" id="ARBA00007072"/>
    </source>
</evidence>
<proteinExistence type="inferred from homology"/>
<feature type="domain" description="Glycoside hydrolase family 9" evidence="9">
    <location>
        <begin position="272"/>
        <end position="751"/>
    </location>
</feature>
<dbReference type="InterPro" id="IPR012341">
    <property type="entry name" value="6hp_glycosidase-like_sf"/>
</dbReference>
<feature type="domain" description="CBM-cenC" evidence="10">
    <location>
        <begin position="31"/>
        <end position="146"/>
    </location>
</feature>
<dbReference type="PANTHER" id="PTHR22298">
    <property type="entry name" value="ENDO-1,4-BETA-GLUCANASE"/>
    <property type="match status" value="1"/>
</dbReference>
<dbReference type="InterPro" id="IPR018221">
    <property type="entry name" value="Glyco_hydro_9_His_AS"/>
</dbReference>
<dbReference type="PROSITE" id="PS00592">
    <property type="entry name" value="GH9_2"/>
    <property type="match status" value="1"/>
</dbReference>